<accession>A0A4Y3PFA4</accession>
<organism evidence="2 3">
    <name type="scientific">Brevibacillus parabrevis</name>
    <dbReference type="NCBI Taxonomy" id="54914"/>
    <lineage>
        <taxon>Bacteria</taxon>
        <taxon>Bacillati</taxon>
        <taxon>Bacillota</taxon>
        <taxon>Bacilli</taxon>
        <taxon>Bacillales</taxon>
        <taxon>Paenibacillaceae</taxon>
        <taxon>Brevibacillus</taxon>
    </lineage>
</organism>
<proteinExistence type="predicted"/>
<dbReference type="AlphaFoldDB" id="A0A4Y3PFA4"/>
<dbReference type="GO" id="GO:0006260">
    <property type="term" value="P:DNA replication"/>
    <property type="evidence" value="ECO:0007669"/>
    <property type="project" value="InterPro"/>
</dbReference>
<dbReference type="InterPro" id="IPR022686">
    <property type="entry name" value="G2P_N"/>
</dbReference>
<feature type="domain" description="Replication-associated protein G2P N-terminal" evidence="1">
    <location>
        <begin position="60"/>
        <end position="205"/>
    </location>
</feature>
<comment type="caution">
    <text evidence="2">The sequence shown here is derived from an EMBL/GenBank/DDBJ whole genome shotgun (WGS) entry which is preliminary data.</text>
</comment>
<dbReference type="Pfam" id="PF05144">
    <property type="entry name" value="Phage_CRI"/>
    <property type="match status" value="1"/>
</dbReference>
<reference evidence="2 3" key="1">
    <citation type="submission" date="2019-06" db="EMBL/GenBank/DDBJ databases">
        <title>Whole genome shotgun sequence of Brevibacillus parabrevis NBRC 12334.</title>
        <authorList>
            <person name="Hosoyama A."/>
            <person name="Uohara A."/>
            <person name="Ohji S."/>
            <person name="Ichikawa N."/>
        </authorList>
    </citation>
    <scope>NUCLEOTIDE SEQUENCE [LARGE SCALE GENOMIC DNA]</scope>
    <source>
        <strain evidence="2 3">NBRC 12334</strain>
    </source>
</reference>
<protein>
    <recommendedName>
        <fullName evidence="1">Replication-associated protein G2P N-terminal domain-containing protein</fullName>
    </recommendedName>
</protein>
<dbReference type="Proteomes" id="UP000316882">
    <property type="component" value="Unassembled WGS sequence"/>
</dbReference>
<sequence>MIDTVRMYGDYLIDYNKIDSLPWTHTYTYEHPDDTGMLGEVREYKKKGSLLYIKFNVNTRRLLVEVSIPKYLYGNNVRMIKDSDIPIFFRKLNNHLWEAFYLLPRHDSAYWTVTRMDVCWNFQVGGAVREYIDVFGQIHVPKYTTRVYGDRETVEWMNKSIRMSFYDKEREVLARNASKEIVEAANGMLRFECNIRNSRLLKKFSANRWAGELLCEKVAKQILATYLQKIGVDKVFQTSNKLEQADQLIDAYGIVKAEQLMGFILLNDLYGQEFVRKSYTPSTLTRRMDDLKKVGIAPFFSDKELPPLDLSFLNLS</sequence>
<keyword evidence="3" id="KW-1185">Reference proteome</keyword>
<dbReference type="EMBL" id="BJMH01000006">
    <property type="protein sequence ID" value="GEB32184.1"/>
    <property type="molecule type" value="Genomic_DNA"/>
</dbReference>
<evidence type="ECO:0000313" key="3">
    <source>
        <dbReference type="Proteomes" id="UP000316882"/>
    </source>
</evidence>
<dbReference type="RefSeq" id="WP_141254132.1">
    <property type="nucleotide sequence ID" value="NZ_BJMH01000006.1"/>
</dbReference>
<evidence type="ECO:0000313" key="2">
    <source>
        <dbReference type="EMBL" id="GEB32184.1"/>
    </source>
</evidence>
<name>A0A4Y3PFA4_BREPA</name>
<gene>
    <name evidence="2" type="ORF">BPA01_17640</name>
</gene>
<evidence type="ECO:0000259" key="1">
    <source>
        <dbReference type="Pfam" id="PF05144"/>
    </source>
</evidence>